<evidence type="ECO:0000313" key="3">
    <source>
        <dbReference type="Proteomes" id="UP000294498"/>
    </source>
</evidence>
<dbReference type="EMBL" id="SODV01000001">
    <property type="protein sequence ID" value="TDW99514.1"/>
    <property type="molecule type" value="Genomic_DNA"/>
</dbReference>
<evidence type="ECO:0000256" key="1">
    <source>
        <dbReference type="SAM" id="Phobius"/>
    </source>
</evidence>
<evidence type="ECO:0000313" key="2">
    <source>
        <dbReference type="EMBL" id="TDW99514.1"/>
    </source>
</evidence>
<organism evidence="2 3">
    <name type="scientific">Dinghuibacter silviterrae</name>
    <dbReference type="NCBI Taxonomy" id="1539049"/>
    <lineage>
        <taxon>Bacteria</taxon>
        <taxon>Pseudomonadati</taxon>
        <taxon>Bacteroidota</taxon>
        <taxon>Chitinophagia</taxon>
        <taxon>Chitinophagales</taxon>
        <taxon>Chitinophagaceae</taxon>
        <taxon>Dinghuibacter</taxon>
    </lineage>
</organism>
<dbReference type="Proteomes" id="UP000294498">
    <property type="component" value="Unassembled WGS sequence"/>
</dbReference>
<protein>
    <submittedName>
        <fullName evidence="2">Uncharacterized protein</fullName>
    </submittedName>
</protein>
<sequence length="52" mass="6305">MQSYTIIYQEGVIILLNQDVLQKYYIYLKSELCFAACLYLFLWNSLRYRGSR</sequence>
<reference evidence="2 3" key="1">
    <citation type="submission" date="2019-03" db="EMBL/GenBank/DDBJ databases">
        <title>Genomic Encyclopedia of Type Strains, Phase IV (KMG-IV): sequencing the most valuable type-strain genomes for metagenomic binning, comparative biology and taxonomic classification.</title>
        <authorList>
            <person name="Goeker M."/>
        </authorList>
    </citation>
    <scope>NUCLEOTIDE SEQUENCE [LARGE SCALE GENOMIC DNA]</scope>
    <source>
        <strain evidence="2 3">DSM 100059</strain>
    </source>
</reference>
<keyword evidence="1" id="KW-0472">Membrane</keyword>
<keyword evidence="1" id="KW-1133">Transmembrane helix</keyword>
<comment type="caution">
    <text evidence="2">The sequence shown here is derived from an EMBL/GenBank/DDBJ whole genome shotgun (WGS) entry which is preliminary data.</text>
</comment>
<keyword evidence="1" id="KW-0812">Transmembrane</keyword>
<dbReference type="AlphaFoldDB" id="A0A4R8DQ32"/>
<name>A0A4R8DQ32_9BACT</name>
<feature type="transmembrane region" description="Helical" evidence="1">
    <location>
        <begin position="24"/>
        <end position="43"/>
    </location>
</feature>
<proteinExistence type="predicted"/>
<keyword evidence="3" id="KW-1185">Reference proteome</keyword>
<gene>
    <name evidence="2" type="ORF">EDB95_0524</name>
</gene>
<accession>A0A4R8DQ32</accession>